<dbReference type="EMBL" id="JACHEO010000007">
    <property type="protein sequence ID" value="MBB5347824.1"/>
    <property type="molecule type" value="Genomic_DNA"/>
</dbReference>
<accession>A0A840UWM2</accession>
<comment type="caution">
    <text evidence="2">The sequence shown here is derived from an EMBL/GenBank/DDBJ whole genome shotgun (WGS) entry which is preliminary data.</text>
</comment>
<protein>
    <submittedName>
        <fullName evidence="2">Uncharacterized protein</fullName>
    </submittedName>
</protein>
<dbReference type="RefSeq" id="WP_183349961.1">
    <property type="nucleotide sequence ID" value="NZ_JACHEO010000007.1"/>
</dbReference>
<dbReference type="AlphaFoldDB" id="A0A840UWM2"/>
<proteinExistence type="predicted"/>
<reference evidence="2 3" key="1">
    <citation type="submission" date="2020-08" db="EMBL/GenBank/DDBJ databases">
        <title>Genomic Encyclopedia of Type Strains, Phase IV (KMG-IV): sequencing the most valuable type-strain genomes for metagenomic binning, comparative biology and taxonomic classification.</title>
        <authorList>
            <person name="Goeker M."/>
        </authorList>
    </citation>
    <scope>NUCLEOTIDE SEQUENCE [LARGE SCALE GENOMIC DNA]</scope>
    <source>
        <strain evidence="2 3">DSM 28570</strain>
    </source>
</reference>
<keyword evidence="3" id="KW-1185">Reference proteome</keyword>
<name>A0A840UWM2_9BACT</name>
<organism evidence="2 3">
    <name type="scientific">Desulfoprunum benzoelyticum</name>
    <dbReference type="NCBI Taxonomy" id="1506996"/>
    <lineage>
        <taxon>Bacteria</taxon>
        <taxon>Pseudomonadati</taxon>
        <taxon>Thermodesulfobacteriota</taxon>
        <taxon>Desulfobulbia</taxon>
        <taxon>Desulfobulbales</taxon>
        <taxon>Desulfobulbaceae</taxon>
        <taxon>Desulfoprunum</taxon>
    </lineage>
</organism>
<evidence type="ECO:0000256" key="1">
    <source>
        <dbReference type="SAM" id="MobiDB-lite"/>
    </source>
</evidence>
<dbReference type="Proteomes" id="UP000539642">
    <property type="component" value="Unassembled WGS sequence"/>
</dbReference>
<evidence type="ECO:0000313" key="3">
    <source>
        <dbReference type="Proteomes" id="UP000539642"/>
    </source>
</evidence>
<sequence>MNPQHPKGRANSIDSRIGGKAERDLIRTIQEMQGEEPCFQTGRQSCDRIDCGWRRECMADVEPRTGLR</sequence>
<gene>
    <name evidence="2" type="ORF">HNQ81_001553</name>
</gene>
<feature type="region of interest" description="Disordered" evidence="1">
    <location>
        <begin position="1"/>
        <end position="21"/>
    </location>
</feature>
<evidence type="ECO:0000313" key="2">
    <source>
        <dbReference type="EMBL" id="MBB5347824.1"/>
    </source>
</evidence>